<dbReference type="Proteomes" id="UP000447873">
    <property type="component" value="Unassembled WGS sequence"/>
</dbReference>
<feature type="region of interest" description="Disordered" evidence="1">
    <location>
        <begin position="281"/>
        <end position="325"/>
    </location>
</feature>
<dbReference type="EMBL" id="WNWS01000002">
    <property type="protein sequence ID" value="KAE9989005.1"/>
    <property type="molecule type" value="Genomic_DNA"/>
</dbReference>
<evidence type="ECO:0000313" key="3">
    <source>
        <dbReference type="Proteomes" id="UP000447873"/>
    </source>
</evidence>
<dbReference type="AlphaFoldDB" id="A0A8H3Z7J2"/>
<comment type="caution">
    <text evidence="2">The sequence shown here is derived from an EMBL/GenBank/DDBJ whole genome shotgun (WGS) entry which is preliminary data.</text>
</comment>
<proteinExistence type="predicted"/>
<evidence type="ECO:0000256" key="1">
    <source>
        <dbReference type="SAM" id="MobiDB-lite"/>
    </source>
</evidence>
<protein>
    <submittedName>
        <fullName evidence="2">Uncharacterized protein</fullName>
    </submittedName>
</protein>
<evidence type="ECO:0000313" key="2">
    <source>
        <dbReference type="EMBL" id="KAE9989005.1"/>
    </source>
</evidence>
<name>A0A8H3Z7J2_VENIN</name>
<reference evidence="2 3" key="1">
    <citation type="submission" date="2018-12" db="EMBL/GenBank/DDBJ databases">
        <title>Venturia inaequalis Genome Resource.</title>
        <authorList>
            <person name="Lichtner F.J."/>
        </authorList>
    </citation>
    <scope>NUCLEOTIDE SEQUENCE [LARGE SCALE GENOMIC DNA]</scope>
    <source>
        <strain evidence="2 3">120213</strain>
    </source>
</reference>
<organism evidence="2 3">
    <name type="scientific">Venturia inaequalis</name>
    <name type="common">Apple scab fungus</name>
    <dbReference type="NCBI Taxonomy" id="5025"/>
    <lineage>
        <taxon>Eukaryota</taxon>
        <taxon>Fungi</taxon>
        <taxon>Dikarya</taxon>
        <taxon>Ascomycota</taxon>
        <taxon>Pezizomycotina</taxon>
        <taxon>Dothideomycetes</taxon>
        <taxon>Pleosporomycetidae</taxon>
        <taxon>Venturiales</taxon>
        <taxon>Venturiaceae</taxon>
        <taxon>Venturia</taxon>
    </lineage>
</organism>
<sequence>MKCEYHRQHSLNTTRAEIPTLTSWVLGRHSDLVCDKMAELFVGPRRVDSYNQAEVTEEEYDIIHRLSQEESEQKRYSRQLRRYRDEAAASPLDRRVDAKTQRELDAAIGIDRQIGQVRVHPERRTIIQRSWHAEAHLKPSSYGGDRVAQIKRDDSVGCYEKLVQQQRKLESDRLQATYNMLSPSKNGKLPNTLRSPTRKLEHHIKLQSDLSQLGYTNRIKARLNLPKDYNPHAFTILTLDFSSTVLTPRSRAVPTTDVVTIFGFADDLVLNRHSQDFYTSEEAHEDEDHDEFTLGKTGVPRQTGKGRKLRTPIYPPNTGKRERYGGHSVQSETMIGYLAEHPQAVREPGDLEGLPNPVTPRNKKGVFVRDDFLRKQMGVVKEGEGEGEDEDGMDID</sequence>
<gene>
    <name evidence="2" type="ORF">EG328_003321</name>
</gene>
<accession>A0A8H3Z7J2</accession>